<dbReference type="EMBL" id="OJIN01000104">
    <property type="protein sequence ID" value="SPD73689.1"/>
    <property type="molecule type" value="Genomic_DNA"/>
</dbReference>
<dbReference type="InterPro" id="IPR006015">
    <property type="entry name" value="Universal_stress_UspA"/>
</dbReference>
<dbReference type="InterPro" id="IPR006016">
    <property type="entry name" value="UspA"/>
</dbReference>
<accession>A0A445MWA3</accession>
<gene>
    <name evidence="3" type="primary">uspA</name>
    <name evidence="3" type="ORF">PITCH_A1920028</name>
</gene>
<feature type="domain" description="UspA" evidence="2">
    <location>
        <begin position="5"/>
        <end position="146"/>
    </location>
</feature>
<dbReference type="Pfam" id="PF00582">
    <property type="entry name" value="Usp"/>
    <property type="match status" value="1"/>
</dbReference>
<dbReference type="SUPFAM" id="SSF52402">
    <property type="entry name" value="Adenine nucleotide alpha hydrolases-like"/>
    <property type="match status" value="1"/>
</dbReference>
<dbReference type="Gene3D" id="3.40.50.620">
    <property type="entry name" value="HUPs"/>
    <property type="match status" value="1"/>
</dbReference>
<sequence>MEQITKIMVAIDFSAYSEYTLRYAANLANSLGTQLIVANVVNQRDIAAMRSVLQTNIDLTVNEYAQREKAERSQKVQKLLEQAECKELDVKTIFRIGMPFNELINIVKEEGVDLVVMGSKGRTNLANVLFGSTAEKVFRHCPVPVLSLRERIEGEKG</sequence>
<reference evidence="3" key="1">
    <citation type="submission" date="2018-01" db="EMBL/GenBank/DDBJ databases">
        <authorList>
            <person name="Regsiter A."/>
            <person name="William W."/>
        </authorList>
    </citation>
    <scope>NUCLEOTIDE SEQUENCE</scope>
    <source>
        <strain evidence="3">TRIP AH-1</strain>
    </source>
</reference>
<proteinExistence type="inferred from homology"/>
<dbReference type="AlphaFoldDB" id="A0A445MWA3"/>
<evidence type="ECO:0000313" key="3">
    <source>
        <dbReference type="EMBL" id="SPD73689.1"/>
    </source>
</evidence>
<dbReference type="PANTHER" id="PTHR46268:SF6">
    <property type="entry name" value="UNIVERSAL STRESS PROTEIN UP12"/>
    <property type="match status" value="1"/>
</dbReference>
<protein>
    <submittedName>
        <fullName evidence="3">Universal stress protein</fullName>
    </submittedName>
</protein>
<comment type="similarity">
    <text evidence="1">Belongs to the universal stress protein A family.</text>
</comment>
<dbReference type="CDD" id="cd00293">
    <property type="entry name" value="USP-like"/>
    <property type="match status" value="1"/>
</dbReference>
<evidence type="ECO:0000256" key="1">
    <source>
        <dbReference type="ARBA" id="ARBA00008791"/>
    </source>
</evidence>
<organism evidence="3">
    <name type="scientific">uncultured Desulfobacterium sp</name>
    <dbReference type="NCBI Taxonomy" id="201089"/>
    <lineage>
        <taxon>Bacteria</taxon>
        <taxon>Pseudomonadati</taxon>
        <taxon>Thermodesulfobacteriota</taxon>
        <taxon>Desulfobacteria</taxon>
        <taxon>Desulfobacterales</taxon>
        <taxon>Desulfobacteriaceae</taxon>
        <taxon>Desulfobacterium</taxon>
        <taxon>environmental samples</taxon>
    </lineage>
</organism>
<dbReference type="PANTHER" id="PTHR46268">
    <property type="entry name" value="STRESS RESPONSE PROTEIN NHAX"/>
    <property type="match status" value="1"/>
</dbReference>
<dbReference type="PRINTS" id="PR01438">
    <property type="entry name" value="UNVRSLSTRESS"/>
</dbReference>
<dbReference type="InterPro" id="IPR014729">
    <property type="entry name" value="Rossmann-like_a/b/a_fold"/>
</dbReference>
<evidence type="ECO:0000259" key="2">
    <source>
        <dbReference type="Pfam" id="PF00582"/>
    </source>
</evidence>
<name>A0A445MWA3_9BACT</name>